<name>A0A0B7N9H4_9FUNG</name>
<protein>
    <recommendedName>
        <fullName evidence="7 10">Peroxisomal membrane protein PEX14</fullName>
    </recommendedName>
    <alternativeName>
        <fullName evidence="8 10">Peroxin-14</fullName>
    </alternativeName>
</protein>
<dbReference type="GO" id="GO:0005778">
    <property type="term" value="C:peroxisomal membrane"/>
    <property type="evidence" value="ECO:0007669"/>
    <property type="project" value="UniProtKB-SubCell"/>
</dbReference>
<feature type="domain" description="Peroxisome membrane anchor protein Pex14p N-terminal" evidence="12">
    <location>
        <begin position="2"/>
        <end position="46"/>
    </location>
</feature>
<evidence type="ECO:0000256" key="1">
    <source>
        <dbReference type="ARBA" id="ARBA00005443"/>
    </source>
</evidence>
<evidence type="ECO:0000259" key="12">
    <source>
        <dbReference type="Pfam" id="PF04695"/>
    </source>
</evidence>
<dbReference type="PANTHER" id="PTHR23058">
    <property type="entry name" value="PEROXISOMAL MEMBRANE PROTEIN PEX14"/>
    <property type="match status" value="1"/>
</dbReference>
<keyword evidence="3 10" id="KW-0653">Protein transport</keyword>
<dbReference type="InterPro" id="IPR036388">
    <property type="entry name" value="WH-like_DNA-bd_sf"/>
</dbReference>
<comment type="similarity">
    <text evidence="1 10">Belongs to the peroxin-14 family.</text>
</comment>
<dbReference type="GO" id="GO:1990429">
    <property type="term" value="C:peroxisomal importomer complex"/>
    <property type="evidence" value="ECO:0007669"/>
    <property type="project" value="TreeGrafter"/>
</dbReference>
<dbReference type="InterPro" id="IPR006785">
    <property type="entry name" value="Pex14_N"/>
</dbReference>
<dbReference type="PANTHER" id="PTHR23058:SF0">
    <property type="entry name" value="PEROXISOMAL MEMBRANE PROTEIN PEX14"/>
    <property type="match status" value="1"/>
</dbReference>
<dbReference type="Gene3D" id="1.10.10.10">
    <property type="entry name" value="Winged helix-like DNA-binding domain superfamily/Winged helix DNA-binding domain"/>
    <property type="match status" value="1"/>
</dbReference>
<evidence type="ECO:0000256" key="4">
    <source>
        <dbReference type="ARBA" id="ARBA00023010"/>
    </source>
</evidence>
<dbReference type="GO" id="GO:0005102">
    <property type="term" value="F:signaling receptor binding"/>
    <property type="evidence" value="ECO:0007669"/>
    <property type="project" value="TreeGrafter"/>
</dbReference>
<evidence type="ECO:0000256" key="7">
    <source>
        <dbReference type="ARBA" id="ARBA00029502"/>
    </source>
</evidence>
<sequence>MREELIKSAVSFLSTANVKTAEKDKKTEFLRGKGLTDHEIEEAFKRVEPLLDQTTSNIPRIPPRITYGPIQVVYYPSASILRMTNRQLLHSVLSMGLGSFVITAACVSIIKSFMSNIFNAIAAYQSDRYQQHTHLLKRMQTTLNHYSATPTDLKMAQERLDSSLVCLTQFAQQLKQEGEQPYKSLRSTIRRFTNSLANNPVISNSNLHNQSSYQSGFASAYRDRYQVDANHSLTVQNIKSEIRRIKGSLLNRKNFPVVAATPTSALTERGFVPPPPTVEQNHFAYHPRIGRSSFRNEKSTANTVQEEFS</sequence>
<evidence type="ECO:0000256" key="3">
    <source>
        <dbReference type="ARBA" id="ARBA00022927"/>
    </source>
</evidence>
<feature type="transmembrane region" description="Helical" evidence="11">
    <location>
        <begin position="88"/>
        <end position="110"/>
    </location>
</feature>
<evidence type="ECO:0000313" key="13">
    <source>
        <dbReference type="EMBL" id="CEP11629.1"/>
    </source>
</evidence>
<dbReference type="OrthoDB" id="441517at2759"/>
<evidence type="ECO:0000313" key="14">
    <source>
        <dbReference type="Proteomes" id="UP000054107"/>
    </source>
</evidence>
<evidence type="ECO:0000256" key="8">
    <source>
        <dbReference type="ARBA" id="ARBA00029691"/>
    </source>
</evidence>
<keyword evidence="4" id="KW-0811">Translocation</keyword>
<dbReference type="EMBL" id="LN726728">
    <property type="protein sequence ID" value="CEP11629.1"/>
    <property type="molecule type" value="Genomic_DNA"/>
</dbReference>
<reference evidence="13 14" key="1">
    <citation type="submission" date="2014-09" db="EMBL/GenBank/DDBJ databases">
        <authorList>
            <person name="Ellenberger Sabrina"/>
        </authorList>
    </citation>
    <scope>NUCLEOTIDE SEQUENCE [LARGE SCALE GENOMIC DNA]</scope>
    <source>
        <strain evidence="13 14">CBS 412.66</strain>
    </source>
</reference>
<evidence type="ECO:0000256" key="11">
    <source>
        <dbReference type="SAM" id="Phobius"/>
    </source>
</evidence>
<keyword evidence="6 10" id="KW-0576">Peroxisome</keyword>
<dbReference type="Proteomes" id="UP000054107">
    <property type="component" value="Unassembled WGS sequence"/>
</dbReference>
<dbReference type="STRING" id="35722.A0A0B7N9H4"/>
<evidence type="ECO:0000256" key="2">
    <source>
        <dbReference type="ARBA" id="ARBA00022448"/>
    </source>
</evidence>
<evidence type="ECO:0000256" key="6">
    <source>
        <dbReference type="ARBA" id="ARBA00023140"/>
    </source>
</evidence>
<dbReference type="Pfam" id="PF04695">
    <property type="entry name" value="Pex14_N"/>
    <property type="match status" value="1"/>
</dbReference>
<gene>
    <name evidence="13" type="primary">PARPA_05509.1 scaffold 18616</name>
</gene>
<keyword evidence="11" id="KW-0812">Transmembrane</keyword>
<organism evidence="13 14">
    <name type="scientific">Parasitella parasitica</name>
    <dbReference type="NCBI Taxonomy" id="35722"/>
    <lineage>
        <taxon>Eukaryota</taxon>
        <taxon>Fungi</taxon>
        <taxon>Fungi incertae sedis</taxon>
        <taxon>Mucoromycota</taxon>
        <taxon>Mucoromycotina</taxon>
        <taxon>Mucoromycetes</taxon>
        <taxon>Mucorales</taxon>
        <taxon>Mucorineae</taxon>
        <taxon>Mucoraceae</taxon>
        <taxon>Parasitella</taxon>
    </lineage>
</organism>
<evidence type="ECO:0000256" key="5">
    <source>
        <dbReference type="ARBA" id="ARBA00023136"/>
    </source>
</evidence>
<comment type="function">
    <text evidence="10">Component of the PEX13-PEX14 docking complex, a translocon channel that specifically mediates the import of peroxisomal cargo proteins bound to PEX5 receptor. The PEX13-PEX14 docking complex forms a large import pore which can be opened to a diameter of about 9 nm. Mechanistically, PEX5 receptor along with cargo proteins associates with the PEX14 subunit of the PEX13-PEX14 docking complex in the cytosol, leading to the insertion of the receptor into the organelle membrane with the concomitant translocation of the cargo into the peroxisome matrix.</text>
</comment>
<dbReference type="GO" id="GO:0016560">
    <property type="term" value="P:protein import into peroxisome matrix, docking"/>
    <property type="evidence" value="ECO:0007669"/>
    <property type="project" value="UniProtKB-UniRule"/>
</dbReference>
<comment type="subcellular location">
    <subcellularLocation>
        <location evidence="9 10">Peroxisome membrane</location>
    </subcellularLocation>
</comment>
<evidence type="ECO:0000256" key="10">
    <source>
        <dbReference type="RuleBase" id="RU367032"/>
    </source>
</evidence>
<keyword evidence="5 10" id="KW-0472">Membrane</keyword>
<dbReference type="InterPro" id="IPR025655">
    <property type="entry name" value="PEX14"/>
</dbReference>
<keyword evidence="14" id="KW-1185">Reference proteome</keyword>
<proteinExistence type="inferred from homology"/>
<accession>A0A0B7N9H4</accession>
<evidence type="ECO:0000256" key="9">
    <source>
        <dbReference type="ARBA" id="ARBA00046271"/>
    </source>
</evidence>
<dbReference type="AlphaFoldDB" id="A0A0B7N9H4"/>
<keyword evidence="11" id="KW-1133">Transmembrane helix</keyword>
<keyword evidence="2 10" id="KW-0813">Transport</keyword>